<keyword evidence="1" id="KW-0472">Membrane</keyword>
<proteinExistence type="predicted"/>
<dbReference type="Gramene" id="KFK24107">
    <property type="protein sequence ID" value="KFK24107"/>
    <property type="gene ID" value="AALP_AAs56572U000100"/>
</dbReference>
<gene>
    <name evidence="2" type="ORF">AALP_AAs56572U000100</name>
</gene>
<accession>A0A087G2K5</accession>
<dbReference type="Proteomes" id="UP000029120">
    <property type="component" value="Unassembled WGS sequence"/>
</dbReference>
<dbReference type="AlphaFoldDB" id="A0A087G2K5"/>
<feature type="transmembrane region" description="Helical" evidence="1">
    <location>
        <begin position="20"/>
        <end position="39"/>
    </location>
</feature>
<keyword evidence="3" id="KW-1185">Reference proteome</keyword>
<evidence type="ECO:0000313" key="2">
    <source>
        <dbReference type="EMBL" id="KFK24107.1"/>
    </source>
</evidence>
<evidence type="ECO:0000313" key="3">
    <source>
        <dbReference type="Proteomes" id="UP000029120"/>
    </source>
</evidence>
<protein>
    <submittedName>
        <fullName evidence="2">Uncharacterized protein</fullName>
    </submittedName>
</protein>
<evidence type="ECO:0000256" key="1">
    <source>
        <dbReference type="SAM" id="Phobius"/>
    </source>
</evidence>
<organism evidence="2 3">
    <name type="scientific">Arabis alpina</name>
    <name type="common">Alpine rock-cress</name>
    <dbReference type="NCBI Taxonomy" id="50452"/>
    <lineage>
        <taxon>Eukaryota</taxon>
        <taxon>Viridiplantae</taxon>
        <taxon>Streptophyta</taxon>
        <taxon>Embryophyta</taxon>
        <taxon>Tracheophyta</taxon>
        <taxon>Spermatophyta</taxon>
        <taxon>Magnoliopsida</taxon>
        <taxon>eudicotyledons</taxon>
        <taxon>Gunneridae</taxon>
        <taxon>Pentapetalae</taxon>
        <taxon>rosids</taxon>
        <taxon>malvids</taxon>
        <taxon>Brassicales</taxon>
        <taxon>Brassicaceae</taxon>
        <taxon>Arabideae</taxon>
        <taxon>Arabis</taxon>
    </lineage>
</organism>
<sequence>MLKAATKGGNNRKKTITASILSLSLFVILGSAAFGFWRYRVRHNGEATRWERNCRKTAF</sequence>
<name>A0A087G2K5_ARAAL</name>
<dbReference type="EMBL" id="KL972030">
    <property type="protein sequence ID" value="KFK24107.1"/>
    <property type="molecule type" value="Genomic_DNA"/>
</dbReference>
<reference evidence="3" key="1">
    <citation type="journal article" date="2015" name="Nat. Plants">
        <title>Genome expansion of Arabis alpina linked with retrotransposition and reduced symmetric DNA methylation.</title>
        <authorList>
            <person name="Willing E.M."/>
            <person name="Rawat V."/>
            <person name="Mandakova T."/>
            <person name="Maumus F."/>
            <person name="James G.V."/>
            <person name="Nordstroem K.J."/>
            <person name="Becker C."/>
            <person name="Warthmann N."/>
            <person name="Chica C."/>
            <person name="Szarzynska B."/>
            <person name="Zytnicki M."/>
            <person name="Albani M.C."/>
            <person name="Kiefer C."/>
            <person name="Bergonzi S."/>
            <person name="Castaings L."/>
            <person name="Mateos J.L."/>
            <person name="Berns M.C."/>
            <person name="Bujdoso N."/>
            <person name="Piofczyk T."/>
            <person name="de Lorenzo L."/>
            <person name="Barrero-Sicilia C."/>
            <person name="Mateos I."/>
            <person name="Piednoel M."/>
            <person name="Hagmann J."/>
            <person name="Chen-Min-Tao R."/>
            <person name="Iglesias-Fernandez R."/>
            <person name="Schuster S.C."/>
            <person name="Alonso-Blanco C."/>
            <person name="Roudier F."/>
            <person name="Carbonero P."/>
            <person name="Paz-Ares J."/>
            <person name="Davis S.J."/>
            <person name="Pecinka A."/>
            <person name="Quesneville H."/>
            <person name="Colot V."/>
            <person name="Lysak M.A."/>
            <person name="Weigel D."/>
            <person name="Coupland G."/>
            <person name="Schneeberger K."/>
        </authorList>
    </citation>
    <scope>NUCLEOTIDE SEQUENCE [LARGE SCALE GENOMIC DNA]</scope>
    <source>
        <strain evidence="3">cv. Pajares</strain>
    </source>
</reference>
<keyword evidence="1" id="KW-0812">Transmembrane</keyword>
<keyword evidence="1" id="KW-1133">Transmembrane helix</keyword>